<dbReference type="EMBL" id="JAVRRT010000025">
    <property type="protein sequence ID" value="KAK5163435.1"/>
    <property type="molecule type" value="Genomic_DNA"/>
</dbReference>
<gene>
    <name evidence="2" type="ORF">LTR77_010617</name>
</gene>
<accession>A0AAV9NUN5</accession>
<dbReference type="Proteomes" id="UP001337655">
    <property type="component" value="Unassembled WGS sequence"/>
</dbReference>
<dbReference type="AlphaFoldDB" id="A0AAV9NUN5"/>
<organism evidence="2 3">
    <name type="scientific">Saxophila tyrrhenica</name>
    <dbReference type="NCBI Taxonomy" id="1690608"/>
    <lineage>
        <taxon>Eukaryota</taxon>
        <taxon>Fungi</taxon>
        <taxon>Dikarya</taxon>
        <taxon>Ascomycota</taxon>
        <taxon>Pezizomycotina</taxon>
        <taxon>Dothideomycetes</taxon>
        <taxon>Dothideomycetidae</taxon>
        <taxon>Mycosphaerellales</taxon>
        <taxon>Extremaceae</taxon>
        <taxon>Saxophila</taxon>
    </lineage>
</organism>
<name>A0AAV9NUN5_9PEZI</name>
<dbReference type="GeneID" id="89931942"/>
<evidence type="ECO:0000313" key="2">
    <source>
        <dbReference type="EMBL" id="KAK5163435.1"/>
    </source>
</evidence>
<dbReference type="Pfam" id="PF06985">
    <property type="entry name" value="HET"/>
    <property type="match status" value="1"/>
</dbReference>
<comment type="caution">
    <text evidence="2">The sequence shown here is derived from an EMBL/GenBank/DDBJ whole genome shotgun (WGS) entry which is preliminary data.</text>
</comment>
<proteinExistence type="predicted"/>
<protein>
    <recommendedName>
        <fullName evidence="1">Heterokaryon incompatibility domain-containing protein</fullName>
    </recommendedName>
</protein>
<dbReference type="RefSeq" id="XP_064653912.1">
    <property type="nucleotide sequence ID" value="XM_064807834.1"/>
</dbReference>
<feature type="domain" description="Heterokaryon incompatibility" evidence="1">
    <location>
        <begin position="16"/>
        <end position="179"/>
    </location>
</feature>
<evidence type="ECO:0000259" key="1">
    <source>
        <dbReference type="Pfam" id="PF06985"/>
    </source>
</evidence>
<sequence>MTFKEFFNPRDVEDAIISHRWTNDEVSYQDYPQYLSGLRSGDGWTKILQACRIARFAGYLWVWYDSCCIDKRSSAELSEAIKSMYKWYASSEVFYVFLSDVHPSEQDDCIAPEGLLQQDLAHYQWPADETMPQVSKETRYSSPPSAGSAESNVTTLHERFREREFQKSEWFTRGWTLQELLAPACVYFFNSRFEYIGSRYDHKNLIAQTTGAHVACLGRRQYVHSASIGTRMIWASSRKTTREEDLAYCLFDVNMPLLYGEGQTNAFMRLQLELIRKSDDETIFSWARQSTTFEIRGTYRWKGLLAQSPADFGNSNVSK</sequence>
<dbReference type="InterPro" id="IPR010730">
    <property type="entry name" value="HET"/>
</dbReference>
<dbReference type="PANTHER" id="PTHR10622:SF10">
    <property type="entry name" value="HET DOMAIN-CONTAINING PROTEIN"/>
    <property type="match status" value="1"/>
</dbReference>
<evidence type="ECO:0000313" key="3">
    <source>
        <dbReference type="Proteomes" id="UP001337655"/>
    </source>
</evidence>
<dbReference type="PANTHER" id="PTHR10622">
    <property type="entry name" value="HET DOMAIN-CONTAINING PROTEIN"/>
    <property type="match status" value="1"/>
</dbReference>
<reference evidence="2 3" key="1">
    <citation type="submission" date="2023-08" db="EMBL/GenBank/DDBJ databases">
        <title>Black Yeasts Isolated from many extreme environments.</title>
        <authorList>
            <person name="Coleine C."/>
            <person name="Stajich J.E."/>
            <person name="Selbmann L."/>
        </authorList>
    </citation>
    <scope>NUCLEOTIDE SEQUENCE [LARGE SCALE GENOMIC DNA]</scope>
    <source>
        <strain evidence="2 3">CCFEE 5935</strain>
    </source>
</reference>
<keyword evidence="3" id="KW-1185">Reference proteome</keyword>